<dbReference type="EMBL" id="AFNN01000010">
    <property type="protein sequence ID" value="EGL87217.1"/>
    <property type="molecule type" value="Genomic_DNA"/>
</dbReference>
<evidence type="ECO:0000313" key="3">
    <source>
        <dbReference type="Proteomes" id="UP000010138"/>
    </source>
</evidence>
<dbReference type="SUPFAM" id="SSF47413">
    <property type="entry name" value="lambda repressor-like DNA-binding domains"/>
    <property type="match status" value="1"/>
</dbReference>
<dbReference type="OrthoDB" id="5769614at2"/>
<dbReference type="eggNOG" id="COG1396">
    <property type="taxonomic scope" value="Bacteria"/>
</dbReference>
<dbReference type="Pfam" id="PF21259">
    <property type="entry name" value="Rgg_C"/>
    <property type="match status" value="1"/>
</dbReference>
<dbReference type="InterPro" id="IPR053163">
    <property type="entry name" value="HTH-type_regulator_Rgg"/>
</dbReference>
<organism evidence="2 3">
    <name type="scientific">Streptococcus infantis SK1076</name>
    <dbReference type="NCBI Taxonomy" id="1005705"/>
    <lineage>
        <taxon>Bacteria</taxon>
        <taxon>Bacillati</taxon>
        <taxon>Bacillota</taxon>
        <taxon>Bacilli</taxon>
        <taxon>Lactobacillales</taxon>
        <taxon>Streptococcaceae</taxon>
        <taxon>Streptococcus</taxon>
    </lineage>
</organism>
<feature type="domain" description="HTH cro/C1-type" evidence="1">
    <location>
        <begin position="8"/>
        <end position="61"/>
    </location>
</feature>
<dbReference type="PANTHER" id="PTHR37038">
    <property type="entry name" value="TRANSCRIPTIONAL REGULATOR-RELATED"/>
    <property type="match status" value="1"/>
</dbReference>
<dbReference type="InterPro" id="IPR001387">
    <property type="entry name" value="Cro/C1-type_HTH"/>
</dbReference>
<dbReference type="InterPro" id="IPR010982">
    <property type="entry name" value="Lambda_DNA-bd_dom_sf"/>
</dbReference>
<dbReference type="PANTHER" id="PTHR37038:SF12">
    <property type="entry name" value="TRANSCRIPTIONAL REGULATOR"/>
    <property type="match status" value="1"/>
</dbReference>
<dbReference type="RefSeq" id="WP_006150239.1">
    <property type="nucleotide sequence ID" value="NZ_AFNN01000010.1"/>
</dbReference>
<evidence type="ECO:0000313" key="2">
    <source>
        <dbReference type="EMBL" id="EGL87217.1"/>
    </source>
</evidence>
<dbReference type="AlphaFoldDB" id="F5VZN7"/>
<dbReference type="CDD" id="cd00093">
    <property type="entry name" value="HTH_XRE"/>
    <property type="match status" value="1"/>
</dbReference>
<dbReference type="PROSITE" id="PS50943">
    <property type="entry name" value="HTH_CROC1"/>
    <property type="match status" value="1"/>
</dbReference>
<protein>
    <submittedName>
        <fullName evidence="2">DNA-binding helix-turn-helix protein</fullName>
    </submittedName>
</protein>
<comment type="caution">
    <text evidence="2">The sequence shown here is derived from an EMBL/GenBank/DDBJ whole genome shotgun (WGS) entry which is preliminary data.</text>
</comment>
<dbReference type="GO" id="GO:0003677">
    <property type="term" value="F:DNA binding"/>
    <property type="evidence" value="ECO:0007669"/>
    <property type="project" value="UniProtKB-KW"/>
</dbReference>
<dbReference type="SMART" id="SM00530">
    <property type="entry name" value="HTH_XRE"/>
    <property type="match status" value="1"/>
</dbReference>
<dbReference type="NCBIfam" id="TIGR01716">
    <property type="entry name" value="RGG_Cterm"/>
    <property type="match status" value="1"/>
</dbReference>
<gene>
    <name evidence="2" type="ORF">HMPREF9967_1586</name>
</gene>
<dbReference type="InterPro" id="IPR010057">
    <property type="entry name" value="Transcription_activator_Rgg_C"/>
</dbReference>
<dbReference type="Pfam" id="PF01381">
    <property type="entry name" value="HTH_3"/>
    <property type="match status" value="1"/>
</dbReference>
<name>F5VZN7_9STRE</name>
<sequence length="285" mass="34245">MKNYGEAFRYFRKLNGYSLEYAAADSISKSQLSRFERGENEISLSTFFELLSNINVSIENFCNYLEHYKRSELDDFLVNLSPNFYSLNTKGLEEIKNEQQKLFEKSGEKTHRINTIMVQGLLNQIDRNHIVSRDDLNLVYDYLFQKERWESYEITLIGNLYHLFEIDYIYRVGKEILERTHYYEKIGKNRNLVVSACLNFWFCCLENLHLIYADYFEMKLKEILKDDTKVFEKSTFKFIEGYKIYLTESKESGIKQMQNVIKYFEFIESKNIALYFQRRLNQLVD</sequence>
<dbReference type="Gene3D" id="1.10.260.40">
    <property type="entry name" value="lambda repressor-like DNA-binding domains"/>
    <property type="match status" value="1"/>
</dbReference>
<keyword evidence="2" id="KW-0238">DNA-binding</keyword>
<evidence type="ECO:0000259" key="1">
    <source>
        <dbReference type="PROSITE" id="PS50943"/>
    </source>
</evidence>
<accession>F5VZN7</accession>
<proteinExistence type="predicted"/>
<dbReference type="Proteomes" id="UP000010138">
    <property type="component" value="Unassembled WGS sequence"/>
</dbReference>
<reference evidence="2 3" key="1">
    <citation type="submission" date="2011-04" db="EMBL/GenBank/DDBJ databases">
        <authorList>
            <person name="Durkin A.S."/>
            <person name="Radune D."/>
            <person name="Hostetler J."/>
            <person name="Torralba M."/>
            <person name="Gillis M."/>
            <person name="Methe B."/>
            <person name="Sutton G."/>
            <person name="Nelson K.E."/>
        </authorList>
    </citation>
    <scope>NUCLEOTIDE SEQUENCE [LARGE SCALE GENOMIC DNA]</scope>
    <source>
        <strain evidence="2 3">SK1076</strain>
    </source>
</reference>